<dbReference type="SUPFAM" id="SSF48557">
    <property type="entry name" value="L-aspartase-like"/>
    <property type="match status" value="1"/>
</dbReference>
<dbReference type="PANTHER" id="PTHR10362">
    <property type="entry name" value="HISTIDINE AMMONIA-LYASE"/>
    <property type="match status" value="1"/>
</dbReference>
<proteinExistence type="predicted"/>
<protein>
    <submittedName>
        <fullName evidence="2">Aromatic amino acid lyase</fullName>
    </submittedName>
</protein>
<reference evidence="2" key="1">
    <citation type="submission" date="2020-10" db="EMBL/GenBank/DDBJ databases">
        <authorList>
            <person name="Gilroy R."/>
        </authorList>
    </citation>
    <scope>NUCLEOTIDE SEQUENCE</scope>
    <source>
        <strain evidence="2">B1-8020</strain>
    </source>
</reference>
<organism evidence="2 3">
    <name type="scientific">Candidatus Merdivivens pullicola</name>
    <dbReference type="NCBI Taxonomy" id="2840872"/>
    <lineage>
        <taxon>Bacteria</taxon>
        <taxon>Pseudomonadati</taxon>
        <taxon>Bacteroidota</taxon>
        <taxon>Bacteroidia</taxon>
        <taxon>Bacteroidales</taxon>
        <taxon>Muribaculaceae</taxon>
        <taxon>Muribaculaceae incertae sedis</taxon>
        <taxon>Candidatus Merdivivens</taxon>
    </lineage>
</organism>
<comment type="caution">
    <text evidence="2">The sequence shown here is derived from an EMBL/GenBank/DDBJ whole genome shotgun (WGS) entry which is preliminary data.</text>
</comment>
<evidence type="ECO:0000313" key="3">
    <source>
        <dbReference type="Proteomes" id="UP000823604"/>
    </source>
</evidence>
<accession>A0A9D9IHK8</accession>
<dbReference type="InterPro" id="IPR024083">
    <property type="entry name" value="Fumarase/histidase_N"/>
</dbReference>
<gene>
    <name evidence="2" type="ORF">IAB81_01645</name>
</gene>
<name>A0A9D9IHK8_9BACT</name>
<sequence length="505" mass="56255">MVLDKGLSLEQVEALLYDDERLVLSEEARKRVEDSYRFLSEYSSDKVIYGINTGFGPMAQYRIADKDLKQLQYNIIRSHSTGAGEPMPDIYVKAAMIARVVTFVQGYSGIHFSAVALLVEFINRGIFPKIPSHGSVGASGDLVQLAHIALALIGEGEVHYKGRWQKTSDVLKKEDLHPVKVYIREGLALTNGTSMMTGIALVNMILAGRLVYWAMLTSSLINEVASSYGDFLDERLHDVKMHGGQASVAKGMRDILHGSRLIRDREKELYDSSHENVSVFDKKVQPYYSLRCVPQVLGPVYETFAFAESVTVNELNSSSDNPVVDREGNVVLHGGNFHGDYISFEMDKVKIAVTKMTMLAERQLNYLMHDRLNGMLPPFVNLGKLGLNYGMQAAQFTATSTTAECQTLSMPNYIHSIPNNNDNQDIVSMGTNSALITAKVIENSYQVFAIFSMALANAVDAIGVSDRLAPATKEFYDDIRKIFPAFSDDKPLYRFVEHIVDFLKN</sequence>
<dbReference type="Gene3D" id="1.10.275.10">
    <property type="entry name" value="Fumarase/aspartase (N-terminal domain)"/>
    <property type="match status" value="1"/>
</dbReference>
<dbReference type="Gene3D" id="1.20.200.10">
    <property type="entry name" value="Fumarase/aspartase (Central domain)"/>
    <property type="match status" value="1"/>
</dbReference>
<dbReference type="InterPro" id="IPR001106">
    <property type="entry name" value="Aromatic_Lyase"/>
</dbReference>
<dbReference type="GO" id="GO:0016841">
    <property type="term" value="F:ammonia-lyase activity"/>
    <property type="evidence" value="ECO:0007669"/>
    <property type="project" value="UniProtKB-ARBA"/>
</dbReference>
<keyword evidence="1 2" id="KW-0456">Lyase</keyword>
<dbReference type="EMBL" id="JADIMA010000016">
    <property type="protein sequence ID" value="MBO8472320.1"/>
    <property type="molecule type" value="Genomic_DNA"/>
</dbReference>
<dbReference type="Pfam" id="PF00221">
    <property type="entry name" value="Lyase_aromatic"/>
    <property type="match status" value="1"/>
</dbReference>
<evidence type="ECO:0000256" key="1">
    <source>
        <dbReference type="ARBA" id="ARBA00023239"/>
    </source>
</evidence>
<dbReference type="FunFam" id="1.10.275.10:FF:000005">
    <property type="entry name" value="Histidine ammonia-lyase"/>
    <property type="match status" value="1"/>
</dbReference>
<dbReference type="CDD" id="cd00332">
    <property type="entry name" value="PAL-HAL"/>
    <property type="match status" value="1"/>
</dbReference>
<evidence type="ECO:0000313" key="2">
    <source>
        <dbReference type="EMBL" id="MBO8472320.1"/>
    </source>
</evidence>
<dbReference type="Proteomes" id="UP000823604">
    <property type="component" value="Unassembled WGS sequence"/>
</dbReference>
<reference evidence="2" key="2">
    <citation type="journal article" date="2021" name="PeerJ">
        <title>Extensive microbial diversity within the chicken gut microbiome revealed by metagenomics and culture.</title>
        <authorList>
            <person name="Gilroy R."/>
            <person name="Ravi A."/>
            <person name="Getino M."/>
            <person name="Pursley I."/>
            <person name="Horton D.L."/>
            <person name="Alikhan N.F."/>
            <person name="Baker D."/>
            <person name="Gharbi K."/>
            <person name="Hall N."/>
            <person name="Watson M."/>
            <person name="Adriaenssens E.M."/>
            <person name="Foster-Nyarko E."/>
            <person name="Jarju S."/>
            <person name="Secka A."/>
            <person name="Antonio M."/>
            <person name="Oren A."/>
            <person name="Chaudhuri R.R."/>
            <person name="La Ragione R."/>
            <person name="Hildebrand F."/>
            <person name="Pallen M.J."/>
        </authorList>
    </citation>
    <scope>NUCLEOTIDE SEQUENCE</scope>
    <source>
        <strain evidence="2">B1-8020</strain>
    </source>
</reference>
<dbReference type="InterPro" id="IPR008948">
    <property type="entry name" value="L-Aspartase-like"/>
</dbReference>
<dbReference type="AlphaFoldDB" id="A0A9D9IHK8"/>